<evidence type="ECO:0000313" key="2">
    <source>
        <dbReference type="Proteomes" id="UP000499080"/>
    </source>
</evidence>
<evidence type="ECO:0008006" key="3">
    <source>
        <dbReference type="Google" id="ProtNLM"/>
    </source>
</evidence>
<keyword evidence="2" id="KW-1185">Reference proteome</keyword>
<proteinExistence type="predicted"/>
<sequence>MIQELTAIQDSTQATNHKDKVSTVKFHPDSIDLENRVFFDQIFRIYEPINIYIDSSKFDDKTGCAFCVRENNISTAQWMTQFKPHHSVFQVELIAIKEAWLTANPASTPSPL</sequence>
<evidence type="ECO:0000313" key="1">
    <source>
        <dbReference type="EMBL" id="GBN11817.1"/>
    </source>
</evidence>
<comment type="caution">
    <text evidence="1">The sequence shown here is derived from an EMBL/GenBank/DDBJ whole genome shotgun (WGS) entry which is preliminary data.</text>
</comment>
<dbReference type="Proteomes" id="UP000499080">
    <property type="component" value="Unassembled WGS sequence"/>
</dbReference>
<protein>
    <recommendedName>
        <fullName evidence="3">RNase H type-1 domain-containing protein</fullName>
    </recommendedName>
</protein>
<gene>
    <name evidence="1" type="ORF">AVEN_177445_1</name>
</gene>
<dbReference type="OrthoDB" id="7765170at2759"/>
<accession>A0A4Y2LEP3</accession>
<dbReference type="EMBL" id="BGPR01005612">
    <property type="protein sequence ID" value="GBN11817.1"/>
    <property type="molecule type" value="Genomic_DNA"/>
</dbReference>
<reference evidence="1 2" key="1">
    <citation type="journal article" date="2019" name="Sci. Rep.">
        <title>Orb-weaving spider Araneus ventricosus genome elucidates the spidroin gene catalogue.</title>
        <authorList>
            <person name="Kono N."/>
            <person name="Nakamura H."/>
            <person name="Ohtoshi R."/>
            <person name="Moran D.A.P."/>
            <person name="Shinohara A."/>
            <person name="Yoshida Y."/>
            <person name="Fujiwara M."/>
            <person name="Mori M."/>
            <person name="Tomita M."/>
            <person name="Arakawa K."/>
        </authorList>
    </citation>
    <scope>NUCLEOTIDE SEQUENCE [LARGE SCALE GENOMIC DNA]</scope>
</reference>
<name>A0A4Y2LEP3_ARAVE</name>
<organism evidence="1 2">
    <name type="scientific">Araneus ventricosus</name>
    <name type="common">Orbweaver spider</name>
    <name type="synonym">Epeira ventricosa</name>
    <dbReference type="NCBI Taxonomy" id="182803"/>
    <lineage>
        <taxon>Eukaryota</taxon>
        <taxon>Metazoa</taxon>
        <taxon>Ecdysozoa</taxon>
        <taxon>Arthropoda</taxon>
        <taxon>Chelicerata</taxon>
        <taxon>Arachnida</taxon>
        <taxon>Araneae</taxon>
        <taxon>Araneomorphae</taxon>
        <taxon>Entelegynae</taxon>
        <taxon>Araneoidea</taxon>
        <taxon>Araneidae</taxon>
        <taxon>Araneus</taxon>
    </lineage>
</organism>
<dbReference type="AlphaFoldDB" id="A0A4Y2LEP3"/>